<sequence length="393" mass="43075">MDRVIHETSLQQQVLAAVENAGPPLLPVSYSKGEKARDNKVLLPAECVDRLSESIQLSRVDSTKVKGPVVQSREYIVGAKPQEASQLTKRFCYPADRHLREHNIEPALDKRKSTRPPPPRDSGPLTSLDFLQLAPKKRMEAEKTLISIESCRGKYCTRHRPLYAPRRSDLNIGFPQHELRGSAKRVQQARSGESHILSINVQPKLEQVLPIIGLYNPTDRVPLRCGYAPLDLNPGIRQTLFDSTTNSAARPALSKNTDATLVPHVWDTGSPAAPQAITGLAFWLTKSKDSALLDSSNGASTPDPVKLPALRDSSASVTQSLVPLDDQPETPSSNPLGVHRFSASLLSTTRGRYDSLMSVTRQTDDYSTGGMALLGPSSPMTFRGVKYADVHSY</sequence>
<dbReference type="AlphaFoldDB" id="A0A7S1I5H9"/>
<evidence type="ECO:0000313" key="2">
    <source>
        <dbReference type="EMBL" id="CAD9001629.1"/>
    </source>
</evidence>
<feature type="compositionally biased region" description="Basic and acidic residues" evidence="1">
    <location>
        <begin position="102"/>
        <end position="111"/>
    </location>
</feature>
<dbReference type="EMBL" id="HBGA01034994">
    <property type="protein sequence ID" value="CAD9001629.1"/>
    <property type="molecule type" value="Transcribed_RNA"/>
</dbReference>
<accession>A0A7S1I5H9</accession>
<feature type="region of interest" description="Disordered" evidence="1">
    <location>
        <begin position="102"/>
        <end position="128"/>
    </location>
</feature>
<feature type="region of interest" description="Disordered" evidence="1">
    <location>
        <begin position="316"/>
        <end position="338"/>
    </location>
</feature>
<gene>
    <name evidence="2" type="ORF">EGYM00392_LOCUS12710</name>
</gene>
<reference evidence="2" key="1">
    <citation type="submission" date="2021-01" db="EMBL/GenBank/DDBJ databases">
        <authorList>
            <person name="Corre E."/>
            <person name="Pelletier E."/>
            <person name="Niang G."/>
            <person name="Scheremetjew M."/>
            <person name="Finn R."/>
            <person name="Kale V."/>
            <person name="Holt S."/>
            <person name="Cochrane G."/>
            <person name="Meng A."/>
            <person name="Brown T."/>
            <person name="Cohen L."/>
        </authorList>
    </citation>
    <scope>NUCLEOTIDE SEQUENCE</scope>
    <source>
        <strain evidence="2">NIES-381</strain>
    </source>
</reference>
<protein>
    <submittedName>
        <fullName evidence="2">Uncharacterized protein</fullName>
    </submittedName>
</protein>
<name>A0A7S1I5H9_9EUGL</name>
<organism evidence="2">
    <name type="scientific">Eutreptiella gymnastica</name>
    <dbReference type="NCBI Taxonomy" id="73025"/>
    <lineage>
        <taxon>Eukaryota</taxon>
        <taxon>Discoba</taxon>
        <taxon>Euglenozoa</taxon>
        <taxon>Euglenida</taxon>
        <taxon>Spirocuta</taxon>
        <taxon>Euglenophyceae</taxon>
        <taxon>Eutreptiales</taxon>
        <taxon>Eutreptiaceae</taxon>
        <taxon>Eutreptiella</taxon>
    </lineage>
</organism>
<proteinExistence type="predicted"/>
<evidence type="ECO:0000256" key="1">
    <source>
        <dbReference type="SAM" id="MobiDB-lite"/>
    </source>
</evidence>